<protein>
    <recommendedName>
        <fullName evidence="4">MULE transposase domain-containing protein</fullName>
    </recommendedName>
</protein>
<dbReference type="EMBL" id="CAJOBC010135573">
    <property type="protein sequence ID" value="CAF4627516.1"/>
    <property type="molecule type" value="Genomic_DNA"/>
</dbReference>
<comment type="caution">
    <text evidence="2">The sequence shown here is derived from an EMBL/GenBank/DDBJ whole genome shotgun (WGS) entry which is preliminary data.</text>
</comment>
<organism evidence="2 3">
    <name type="scientific">Didymodactylos carnosus</name>
    <dbReference type="NCBI Taxonomy" id="1234261"/>
    <lineage>
        <taxon>Eukaryota</taxon>
        <taxon>Metazoa</taxon>
        <taxon>Spiralia</taxon>
        <taxon>Gnathifera</taxon>
        <taxon>Rotifera</taxon>
        <taxon>Eurotatoria</taxon>
        <taxon>Bdelloidea</taxon>
        <taxon>Philodinida</taxon>
        <taxon>Philodinidae</taxon>
        <taxon>Didymodactylos</taxon>
    </lineage>
</organism>
<feature type="non-terminal residue" evidence="2">
    <location>
        <position position="158"/>
    </location>
</feature>
<feature type="non-terminal residue" evidence="2">
    <location>
        <position position="1"/>
    </location>
</feature>
<evidence type="ECO:0000313" key="3">
    <source>
        <dbReference type="Proteomes" id="UP000681722"/>
    </source>
</evidence>
<evidence type="ECO:0000256" key="1">
    <source>
        <dbReference type="SAM" id="MobiDB-lite"/>
    </source>
</evidence>
<dbReference type="AlphaFoldDB" id="A0A8S2ZR90"/>
<reference evidence="2" key="1">
    <citation type="submission" date="2021-02" db="EMBL/GenBank/DDBJ databases">
        <authorList>
            <person name="Nowell W R."/>
        </authorList>
    </citation>
    <scope>NUCLEOTIDE SEQUENCE</scope>
</reference>
<sequence length="158" mass="18748">NIWKRIKKYVKLFKDEQARQPLANLLCLPLMPPAEVIGLFCAIVEEFSNMDDKLLKLTGYVLRNYIDCPRYPIEKWNHFNLIQERPRTNNHVEGYHRQLNAHIGIHPNIWTWMMNVQKAEELSAIRVEQEDEQGRTTRKRKKHNVDHDIHLGSARQAL</sequence>
<dbReference type="Proteomes" id="UP000681722">
    <property type="component" value="Unassembled WGS sequence"/>
</dbReference>
<evidence type="ECO:0008006" key="4">
    <source>
        <dbReference type="Google" id="ProtNLM"/>
    </source>
</evidence>
<dbReference type="OrthoDB" id="10029846at2759"/>
<name>A0A8S2ZR90_9BILA</name>
<gene>
    <name evidence="2" type="ORF">SRO942_LOCUS49738</name>
</gene>
<evidence type="ECO:0000313" key="2">
    <source>
        <dbReference type="EMBL" id="CAF4627516.1"/>
    </source>
</evidence>
<accession>A0A8S2ZR90</accession>
<proteinExistence type="predicted"/>
<feature type="region of interest" description="Disordered" evidence="1">
    <location>
        <begin position="128"/>
        <end position="158"/>
    </location>
</feature>